<reference evidence="4" key="1">
    <citation type="submission" date="2022-07" db="EMBL/GenBank/DDBJ databases">
        <title>Complete Genome Sequence of the Radioresistant Bacterium Deinococcus aetherius ST0316, Isolated from the Air Dust collected in Lower Stratosphere above Japan.</title>
        <authorList>
            <person name="Satoh K."/>
            <person name="Hagiwara K."/>
            <person name="Katsumata K."/>
            <person name="Kubo A."/>
            <person name="Yokobori S."/>
            <person name="Yamagishi A."/>
            <person name="Oono Y."/>
            <person name="Narumi I."/>
        </authorList>
    </citation>
    <scope>NUCLEOTIDE SEQUENCE</scope>
    <source>
        <strain evidence="4">ST0316</strain>
        <plasmid evidence="4">pDAETH-1</plasmid>
    </source>
</reference>
<keyword evidence="5" id="KW-1185">Reference proteome</keyword>
<geneLocation type="plasmid" evidence="4 5">
    <name>pDAETH-1</name>
</geneLocation>
<evidence type="ECO:0000256" key="3">
    <source>
        <dbReference type="RuleBase" id="RU000363"/>
    </source>
</evidence>
<protein>
    <submittedName>
        <fullName evidence="4">Short-chain dehydrogenase</fullName>
    </submittedName>
</protein>
<gene>
    <name evidence="4" type="primary">dltE</name>
    <name evidence="4" type="ORF">DAETH_37880</name>
</gene>
<evidence type="ECO:0000313" key="4">
    <source>
        <dbReference type="EMBL" id="BDP43819.1"/>
    </source>
</evidence>
<proteinExistence type="inferred from homology"/>
<dbReference type="PANTHER" id="PTHR44196:SF2">
    <property type="entry name" value="SHORT-CHAIN DEHYDROGENASE-RELATED"/>
    <property type="match status" value="1"/>
</dbReference>
<dbReference type="EMBL" id="AP026561">
    <property type="protein sequence ID" value="BDP43819.1"/>
    <property type="molecule type" value="Genomic_DNA"/>
</dbReference>
<dbReference type="Proteomes" id="UP001064971">
    <property type="component" value="Plasmid pDAETH-1"/>
</dbReference>
<dbReference type="Gene3D" id="3.40.50.720">
    <property type="entry name" value="NAD(P)-binding Rossmann-like Domain"/>
    <property type="match status" value="1"/>
</dbReference>
<evidence type="ECO:0000313" key="5">
    <source>
        <dbReference type="Proteomes" id="UP001064971"/>
    </source>
</evidence>
<dbReference type="InterPro" id="IPR002347">
    <property type="entry name" value="SDR_fam"/>
</dbReference>
<name>A0ABM8AJ38_9DEIO</name>
<dbReference type="PIRSF" id="PIRSF000126">
    <property type="entry name" value="11-beta-HSD1"/>
    <property type="match status" value="1"/>
</dbReference>
<keyword evidence="2" id="KW-0560">Oxidoreductase</keyword>
<dbReference type="SUPFAM" id="SSF51735">
    <property type="entry name" value="NAD(P)-binding Rossmann-fold domains"/>
    <property type="match status" value="1"/>
</dbReference>
<dbReference type="PRINTS" id="PR00081">
    <property type="entry name" value="GDHRDH"/>
</dbReference>
<accession>A0ABM8AJ38</accession>
<evidence type="ECO:0000256" key="1">
    <source>
        <dbReference type="ARBA" id="ARBA00006484"/>
    </source>
</evidence>
<sequence length="266" mass="28374">MTQTPTPRPLALVTGASGGIGEEIARELAARGFDLVLVARTLSKLESLGEVLRVQHGVTAHSIALDLSDPAAPAHLEAEVQRRGLVVDVLVNNAGFASYGEFWQLDLDHEMRMLQVNVTTLVELTRRLLPGMVERGRGRVLNVASTAAFMPGPLMAVYYATKAFVLSFSEAIAEELRGTGVTVTTLAPGPTESGFQARAGMEDSKLVKGRAIMDSATVARLGVDALLRGQRVIIPGRANQLQALSPRFLPRALVPGIVKSAQAHSH</sequence>
<dbReference type="InterPro" id="IPR036291">
    <property type="entry name" value="NAD(P)-bd_dom_sf"/>
</dbReference>
<evidence type="ECO:0000256" key="2">
    <source>
        <dbReference type="ARBA" id="ARBA00023002"/>
    </source>
</evidence>
<comment type="similarity">
    <text evidence="1 3">Belongs to the short-chain dehydrogenases/reductases (SDR) family.</text>
</comment>
<dbReference type="RefSeq" id="WP_264777662.1">
    <property type="nucleotide sequence ID" value="NZ_AP026561.1"/>
</dbReference>
<dbReference type="PRINTS" id="PR00080">
    <property type="entry name" value="SDRFAMILY"/>
</dbReference>
<dbReference type="CDD" id="cd05233">
    <property type="entry name" value="SDR_c"/>
    <property type="match status" value="1"/>
</dbReference>
<dbReference type="Pfam" id="PF00106">
    <property type="entry name" value="adh_short"/>
    <property type="match status" value="1"/>
</dbReference>
<keyword evidence="4" id="KW-0614">Plasmid</keyword>
<dbReference type="PANTHER" id="PTHR44196">
    <property type="entry name" value="DEHYDROGENASE/REDUCTASE SDR FAMILY MEMBER 7B"/>
    <property type="match status" value="1"/>
</dbReference>
<organism evidence="4 5">
    <name type="scientific">Deinococcus aetherius</name>
    <dbReference type="NCBI Taxonomy" id="200252"/>
    <lineage>
        <taxon>Bacteria</taxon>
        <taxon>Thermotogati</taxon>
        <taxon>Deinococcota</taxon>
        <taxon>Deinococci</taxon>
        <taxon>Deinococcales</taxon>
        <taxon>Deinococcaceae</taxon>
        <taxon>Deinococcus</taxon>
    </lineage>
</organism>